<name>A0ABT0BDA0_9SPHN</name>
<evidence type="ECO:0000313" key="3">
    <source>
        <dbReference type="EMBL" id="MCJ2183026.1"/>
    </source>
</evidence>
<feature type="transmembrane region" description="Helical" evidence="2">
    <location>
        <begin position="189"/>
        <end position="216"/>
    </location>
</feature>
<accession>A0ABT0BDA0</accession>
<dbReference type="Proteomes" id="UP001162881">
    <property type="component" value="Unassembled WGS sequence"/>
</dbReference>
<keyword evidence="2" id="KW-1133">Transmembrane helix</keyword>
<dbReference type="GO" id="GO:0016757">
    <property type="term" value="F:glycosyltransferase activity"/>
    <property type="evidence" value="ECO:0007669"/>
    <property type="project" value="UniProtKB-KW"/>
</dbReference>
<gene>
    <name evidence="3" type="ORF">MTR62_10015</name>
</gene>
<feature type="transmembrane region" description="Helical" evidence="2">
    <location>
        <begin position="159"/>
        <end position="177"/>
    </location>
</feature>
<keyword evidence="2" id="KW-0472">Membrane</keyword>
<protein>
    <submittedName>
        <fullName evidence="3">Glycosyltransferase family 39 protein</fullName>
        <ecNumber evidence="3">2.4.-.-</ecNumber>
    </submittedName>
</protein>
<keyword evidence="2" id="KW-0812">Transmembrane</keyword>
<feature type="non-terminal residue" evidence="3">
    <location>
        <position position="306"/>
    </location>
</feature>
<feature type="transmembrane region" description="Helical" evidence="2">
    <location>
        <begin position="228"/>
        <end position="254"/>
    </location>
</feature>
<evidence type="ECO:0000256" key="2">
    <source>
        <dbReference type="SAM" id="Phobius"/>
    </source>
</evidence>
<feature type="transmembrane region" description="Helical" evidence="2">
    <location>
        <begin position="130"/>
        <end position="150"/>
    </location>
</feature>
<dbReference type="EMBL" id="JALHLF010000033">
    <property type="protein sequence ID" value="MCJ2183026.1"/>
    <property type="molecule type" value="Genomic_DNA"/>
</dbReference>
<proteinExistence type="predicted"/>
<comment type="caution">
    <text evidence="3">The sequence shown here is derived from an EMBL/GenBank/DDBJ whole genome shotgun (WGS) entry which is preliminary data.</text>
</comment>
<organism evidence="3 4">
    <name type="scientific">Novosphingobium organovorum</name>
    <dbReference type="NCBI Taxonomy" id="2930092"/>
    <lineage>
        <taxon>Bacteria</taxon>
        <taxon>Pseudomonadati</taxon>
        <taxon>Pseudomonadota</taxon>
        <taxon>Alphaproteobacteria</taxon>
        <taxon>Sphingomonadales</taxon>
        <taxon>Sphingomonadaceae</taxon>
        <taxon>Novosphingobium</taxon>
    </lineage>
</organism>
<keyword evidence="4" id="KW-1185">Reference proteome</keyword>
<keyword evidence="3" id="KW-0808">Transferase</keyword>
<keyword evidence="3" id="KW-0328">Glycosyltransferase</keyword>
<reference evidence="3" key="1">
    <citation type="submission" date="2022-03" db="EMBL/GenBank/DDBJ databases">
        <title>Identification of a novel bacterium isolated from mangrove sediments.</title>
        <authorList>
            <person name="Pan X."/>
        </authorList>
    </citation>
    <scope>NUCLEOTIDE SEQUENCE</scope>
    <source>
        <strain evidence="3">B1949</strain>
    </source>
</reference>
<evidence type="ECO:0000313" key="4">
    <source>
        <dbReference type="Proteomes" id="UP001162881"/>
    </source>
</evidence>
<evidence type="ECO:0000256" key="1">
    <source>
        <dbReference type="SAM" id="MobiDB-lite"/>
    </source>
</evidence>
<dbReference type="EC" id="2.4.-.-" evidence="3"/>
<feature type="region of interest" description="Disordered" evidence="1">
    <location>
        <begin position="1"/>
        <end position="26"/>
    </location>
</feature>
<feature type="transmembrane region" description="Helical" evidence="2">
    <location>
        <begin position="105"/>
        <end position="124"/>
    </location>
</feature>
<sequence length="306" mass="33017">MPKLTPARPRWQPRVPTWRPRPHETPGRAALSRTLIPALTLLALAVLTRAPLYGDPLIHVDETFYNLVGERMLRGAVPFVDIWDRKPIGLFLIYAGAHLALGKSVLAYQILATLFAAATAFLIARLAQRIASPQGALLAGVAYLLGLALFRCSGGQSPVFYNLLMVGAVELALPLLTRAAPVGLARRGALVMLVIGLALQIKYTVVFEGLGFGLALMAARWRLDRRSLATLGCTLLWIASALLPTALALGWYAWAGEAQAFVWANFVSIFGRDTGAALSLDRITDLATDVALTAPFWGALAWLARA</sequence>